<gene>
    <name evidence="1" type="ORF">LOK49_LG12G01670</name>
</gene>
<protein>
    <submittedName>
        <fullName evidence="1">Uncharacterized protein</fullName>
    </submittedName>
</protein>
<dbReference type="EMBL" id="CM045770">
    <property type="protein sequence ID" value="KAI7991603.1"/>
    <property type="molecule type" value="Genomic_DNA"/>
</dbReference>
<name>A0ACC0FRZ7_9ERIC</name>
<reference evidence="1 2" key="1">
    <citation type="journal article" date="2022" name="Plant J.">
        <title>Chromosome-level genome of Camellia lanceoleosa provides a valuable resource for understanding genome evolution and self-incompatibility.</title>
        <authorList>
            <person name="Gong W."/>
            <person name="Xiao S."/>
            <person name="Wang L."/>
            <person name="Liao Z."/>
            <person name="Chang Y."/>
            <person name="Mo W."/>
            <person name="Hu G."/>
            <person name="Li W."/>
            <person name="Zhao G."/>
            <person name="Zhu H."/>
            <person name="Hu X."/>
            <person name="Ji K."/>
            <person name="Xiang X."/>
            <person name="Song Q."/>
            <person name="Yuan D."/>
            <person name="Jin S."/>
            <person name="Zhang L."/>
        </authorList>
    </citation>
    <scope>NUCLEOTIDE SEQUENCE [LARGE SCALE GENOMIC DNA]</scope>
    <source>
        <strain evidence="1">SQ_2022a</strain>
    </source>
</reference>
<proteinExistence type="predicted"/>
<keyword evidence="2" id="KW-1185">Reference proteome</keyword>
<comment type="caution">
    <text evidence="1">The sequence shown here is derived from an EMBL/GenBank/DDBJ whole genome shotgun (WGS) entry which is preliminary data.</text>
</comment>
<evidence type="ECO:0000313" key="2">
    <source>
        <dbReference type="Proteomes" id="UP001060215"/>
    </source>
</evidence>
<accession>A0ACC0FRZ7</accession>
<dbReference type="Proteomes" id="UP001060215">
    <property type="component" value="Chromosome 13"/>
</dbReference>
<sequence length="98" mass="10775">MGVKPEIKSEVNEKVRNLADEWKGKVGSDGENPLEAFGFLLLAGTYGLGDEFSVEKLFILLPLLQCISKLLNCVECSVSAIEFLLNVKMLISSQVIGW</sequence>
<evidence type="ECO:0000313" key="1">
    <source>
        <dbReference type="EMBL" id="KAI7991603.1"/>
    </source>
</evidence>
<organism evidence="1 2">
    <name type="scientific">Camellia lanceoleosa</name>
    <dbReference type="NCBI Taxonomy" id="1840588"/>
    <lineage>
        <taxon>Eukaryota</taxon>
        <taxon>Viridiplantae</taxon>
        <taxon>Streptophyta</taxon>
        <taxon>Embryophyta</taxon>
        <taxon>Tracheophyta</taxon>
        <taxon>Spermatophyta</taxon>
        <taxon>Magnoliopsida</taxon>
        <taxon>eudicotyledons</taxon>
        <taxon>Gunneridae</taxon>
        <taxon>Pentapetalae</taxon>
        <taxon>asterids</taxon>
        <taxon>Ericales</taxon>
        <taxon>Theaceae</taxon>
        <taxon>Camellia</taxon>
    </lineage>
</organism>